<feature type="transmembrane region" description="Helical" evidence="3">
    <location>
        <begin position="16"/>
        <end position="39"/>
    </location>
</feature>
<dbReference type="Pfam" id="PF06580">
    <property type="entry name" value="His_kinase"/>
    <property type="match status" value="1"/>
</dbReference>
<comment type="caution">
    <text evidence="5">The sequence shown here is derived from an EMBL/GenBank/DDBJ whole genome shotgun (WGS) entry which is preliminary data.</text>
</comment>
<evidence type="ECO:0000256" key="1">
    <source>
        <dbReference type="ARBA" id="ARBA00000085"/>
    </source>
</evidence>
<dbReference type="PROSITE" id="PS50109">
    <property type="entry name" value="HIS_KIN"/>
    <property type="match status" value="1"/>
</dbReference>
<accession>A0A841H7R9</accession>
<dbReference type="RefSeq" id="WP_170038942.1">
    <property type="nucleotide sequence ID" value="NZ_JABDTL010000002.1"/>
</dbReference>
<dbReference type="InterPro" id="IPR050640">
    <property type="entry name" value="Bact_2-comp_sensor_kinase"/>
</dbReference>
<dbReference type="EMBL" id="JACHIA010000032">
    <property type="protein sequence ID" value="MBB6073886.1"/>
    <property type="molecule type" value="Genomic_DNA"/>
</dbReference>
<dbReference type="AlphaFoldDB" id="A0A841H7R9"/>
<dbReference type="InterPro" id="IPR004358">
    <property type="entry name" value="Sig_transdc_His_kin-like_C"/>
</dbReference>
<feature type="domain" description="Histidine kinase" evidence="4">
    <location>
        <begin position="263"/>
        <end position="355"/>
    </location>
</feature>
<dbReference type="PANTHER" id="PTHR34220">
    <property type="entry name" value="SENSOR HISTIDINE KINASE YPDA"/>
    <property type="match status" value="1"/>
</dbReference>
<dbReference type="Proteomes" id="UP000582837">
    <property type="component" value="Unassembled WGS sequence"/>
</dbReference>
<dbReference type="Pfam" id="PF02518">
    <property type="entry name" value="HATPase_c"/>
    <property type="match status" value="1"/>
</dbReference>
<dbReference type="GO" id="GO:0016020">
    <property type="term" value="C:membrane"/>
    <property type="evidence" value="ECO:0007669"/>
    <property type="project" value="InterPro"/>
</dbReference>
<dbReference type="SUPFAM" id="SSF55874">
    <property type="entry name" value="ATPase domain of HSP90 chaperone/DNA topoisomerase II/histidine kinase"/>
    <property type="match status" value="1"/>
</dbReference>
<evidence type="ECO:0000259" key="4">
    <source>
        <dbReference type="PROSITE" id="PS50109"/>
    </source>
</evidence>
<evidence type="ECO:0000313" key="6">
    <source>
        <dbReference type="Proteomes" id="UP000582837"/>
    </source>
</evidence>
<dbReference type="InterPro" id="IPR010559">
    <property type="entry name" value="Sig_transdc_His_kin_internal"/>
</dbReference>
<keyword evidence="5" id="KW-0808">Transferase</keyword>
<dbReference type="InterPro" id="IPR036890">
    <property type="entry name" value="HATPase_C_sf"/>
</dbReference>
<dbReference type="SMART" id="SM00387">
    <property type="entry name" value="HATPase_c"/>
    <property type="match status" value="1"/>
</dbReference>
<sequence>MTRTRGTPSTSHAGHWGFWWAAVSVWWTLDGVTAAGSYIRMARKAGEPATWGHALSTGMPSALMWIPPTMLALWTARRFPLDRHSWRRLAPVHAAILVAVVVARAAAVVALNPWIGWYDVLPPFREVVVTSFANNTFLYLILVGFGHALVYAGRARDREEQLASAELSALKMQLHPHFLFNTLNAITAFVRTEPLVAERMIARLSELLRHTLQHAGVHEVALEDELRFLRSYLEIEQARFDERLRVRWDIDPAVIRARVPHLILQPLVENAIRHGIGPRAAGGRVEIEARRRGVRLELVVRDRGVGMDPGTARTGVGLSNTRARLRQLYGAQHTIEVQGAPGRGVEIRITLPLRATDEEDDMPGGDHGAVRVTAPEAEMMAGVLSGAAAYDEEAR</sequence>
<proteinExistence type="predicted"/>
<reference evidence="5 6" key="1">
    <citation type="submission" date="2020-08" db="EMBL/GenBank/DDBJ databases">
        <title>Genomic Encyclopedia of Type Strains, Phase IV (KMG-IV): sequencing the most valuable type-strain genomes for metagenomic binning, comparative biology and taxonomic classification.</title>
        <authorList>
            <person name="Goeker M."/>
        </authorList>
    </citation>
    <scope>NUCLEOTIDE SEQUENCE [LARGE SCALE GENOMIC DNA]</scope>
    <source>
        <strain evidence="5 6">DSM 29007</strain>
    </source>
</reference>
<dbReference type="Gene3D" id="3.30.565.10">
    <property type="entry name" value="Histidine kinase-like ATPase, C-terminal domain"/>
    <property type="match status" value="1"/>
</dbReference>
<keyword evidence="5" id="KW-0418">Kinase</keyword>
<protein>
    <recommendedName>
        <fullName evidence="2">histidine kinase</fullName>
        <ecNumber evidence="2">2.7.13.3</ecNumber>
    </recommendedName>
</protein>
<keyword evidence="3" id="KW-1133">Transmembrane helix</keyword>
<keyword evidence="3" id="KW-0472">Membrane</keyword>
<feature type="transmembrane region" description="Helical" evidence="3">
    <location>
        <begin position="136"/>
        <end position="153"/>
    </location>
</feature>
<comment type="catalytic activity">
    <reaction evidence="1">
        <text>ATP + protein L-histidine = ADP + protein N-phospho-L-histidine.</text>
        <dbReference type="EC" id="2.7.13.3"/>
    </reaction>
</comment>
<dbReference type="GO" id="GO:0000155">
    <property type="term" value="F:phosphorelay sensor kinase activity"/>
    <property type="evidence" value="ECO:0007669"/>
    <property type="project" value="InterPro"/>
</dbReference>
<feature type="transmembrane region" description="Helical" evidence="3">
    <location>
        <begin position="51"/>
        <end position="74"/>
    </location>
</feature>
<name>A0A841H7R9_9BACT</name>
<dbReference type="PRINTS" id="PR00344">
    <property type="entry name" value="BCTRLSENSOR"/>
</dbReference>
<keyword evidence="6" id="KW-1185">Reference proteome</keyword>
<dbReference type="PANTHER" id="PTHR34220:SF7">
    <property type="entry name" value="SENSOR HISTIDINE KINASE YPDA"/>
    <property type="match status" value="1"/>
</dbReference>
<organism evidence="5 6">
    <name type="scientific">Longimicrobium terrae</name>
    <dbReference type="NCBI Taxonomy" id="1639882"/>
    <lineage>
        <taxon>Bacteria</taxon>
        <taxon>Pseudomonadati</taxon>
        <taxon>Gemmatimonadota</taxon>
        <taxon>Longimicrobiia</taxon>
        <taxon>Longimicrobiales</taxon>
        <taxon>Longimicrobiaceae</taxon>
        <taxon>Longimicrobium</taxon>
    </lineage>
</organism>
<gene>
    <name evidence="5" type="ORF">HNQ61_005565</name>
</gene>
<feature type="transmembrane region" description="Helical" evidence="3">
    <location>
        <begin position="94"/>
        <end position="116"/>
    </location>
</feature>
<dbReference type="EC" id="2.7.13.3" evidence="2"/>
<keyword evidence="3" id="KW-0812">Transmembrane</keyword>
<evidence type="ECO:0000256" key="3">
    <source>
        <dbReference type="SAM" id="Phobius"/>
    </source>
</evidence>
<evidence type="ECO:0000256" key="2">
    <source>
        <dbReference type="ARBA" id="ARBA00012438"/>
    </source>
</evidence>
<evidence type="ECO:0000313" key="5">
    <source>
        <dbReference type="EMBL" id="MBB6073886.1"/>
    </source>
</evidence>
<dbReference type="InterPro" id="IPR005467">
    <property type="entry name" value="His_kinase_dom"/>
</dbReference>
<dbReference type="InterPro" id="IPR003594">
    <property type="entry name" value="HATPase_dom"/>
</dbReference>